<feature type="domain" description="ANTAR" evidence="6">
    <location>
        <begin position="176"/>
        <end position="237"/>
    </location>
</feature>
<dbReference type="EMBL" id="BOPH01000140">
    <property type="protein sequence ID" value="GIJ74566.1"/>
    <property type="molecule type" value="Genomic_DNA"/>
</dbReference>
<evidence type="ECO:0000256" key="4">
    <source>
        <dbReference type="ARBA" id="ARBA00023163"/>
    </source>
</evidence>
<dbReference type="InterPro" id="IPR012074">
    <property type="entry name" value="GAF_ANTAR"/>
</dbReference>
<feature type="compositionally biased region" description="Gly residues" evidence="5">
    <location>
        <begin position="1"/>
        <end position="11"/>
    </location>
</feature>
<dbReference type="AlphaFoldDB" id="A0A8J4A3P2"/>
<dbReference type="SUPFAM" id="SSF55781">
    <property type="entry name" value="GAF domain-like"/>
    <property type="match status" value="1"/>
</dbReference>
<dbReference type="SUPFAM" id="SSF52172">
    <property type="entry name" value="CheY-like"/>
    <property type="match status" value="1"/>
</dbReference>
<keyword evidence="4" id="KW-0804">Transcription</keyword>
<dbReference type="Proteomes" id="UP000635606">
    <property type="component" value="Unassembled WGS sequence"/>
</dbReference>
<dbReference type="Gene3D" id="3.30.450.40">
    <property type="match status" value="1"/>
</dbReference>
<evidence type="ECO:0000313" key="7">
    <source>
        <dbReference type="EMBL" id="GIJ74566.1"/>
    </source>
</evidence>
<dbReference type="PROSITE" id="PS50921">
    <property type="entry name" value="ANTAR"/>
    <property type="match status" value="1"/>
</dbReference>
<keyword evidence="2" id="KW-0418">Kinase</keyword>
<comment type="caution">
    <text evidence="7">The sequence shown here is derived from an EMBL/GenBank/DDBJ whole genome shotgun (WGS) entry which is preliminary data.</text>
</comment>
<evidence type="ECO:0000259" key="6">
    <source>
        <dbReference type="PROSITE" id="PS50921"/>
    </source>
</evidence>
<dbReference type="SMART" id="SM01012">
    <property type="entry name" value="ANTAR"/>
    <property type="match status" value="1"/>
</dbReference>
<protein>
    <submittedName>
        <fullName evidence="7">Transcriptional regulator</fullName>
    </submittedName>
</protein>
<feature type="region of interest" description="Disordered" evidence="5">
    <location>
        <begin position="1"/>
        <end position="22"/>
    </location>
</feature>
<sequence>MNDAHGTGGASSGHTGAAPGDGLAARLSDLARQLQGEQNVQDTLDAIVAGAVDTVPGAELAGLMVVERRRNIDTRAVTDDLARHVDQVQYDTGQGPCLDAIHRQRTVRIIDLAAETRWPEFALRAVELGIRSMLSFQLYVRHGNLGALNLYAREADAFDDESEHTGLLFAAHAAVAMSDARQVDQLNRAVVVRDLIGQAKGILMERHRLTADQAFVLLVRASQATNTKLLDVARHLTETGEL</sequence>
<keyword evidence="8" id="KW-1185">Reference proteome</keyword>
<dbReference type="GO" id="GO:0003723">
    <property type="term" value="F:RNA binding"/>
    <property type="evidence" value="ECO:0007669"/>
    <property type="project" value="InterPro"/>
</dbReference>
<proteinExistence type="predicted"/>
<keyword evidence="1" id="KW-0808">Transferase</keyword>
<dbReference type="Gene3D" id="1.10.10.10">
    <property type="entry name" value="Winged helix-like DNA-binding domain superfamily/Winged helix DNA-binding domain"/>
    <property type="match status" value="1"/>
</dbReference>
<evidence type="ECO:0000256" key="3">
    <source>
        <dbReference type="ARBA" id="ARBA00023015"/>
    </source>
</evidence>
<evidence type="ECO:0000256" key="2">
    <source>
        <dbReference type="ARBA" id="ARBA00022777"/>
    </source>
</evidence>
<dbReference type="PIRSF" id="PIRSF036625">
    <property type="entry name" value="GAF_ANTAR"/>
    <property type="match status" value="1"/>
</dbReference>
<dbReference type="InterPro" id="IPR029016">
    <property type="entry name" value="GAF-like_dom_sf"/>
</dbReference>
<gene>
    <name evidence="7" type="ORF">Voc01_094830</name>
</gene>
<accession>A0A8J4A3P2</accession>
<dbReference type="RefSeq" id="WP_203934368.1">
    <property type="nucleotide sequence ID" value="NZ_BOPH01000140.1"/>
</dbReference>
<evidence type="ECO:0000256" key="5">
    <source>
        <dbReference type="SAM" id="MobiDB-lite"/>
    </source>
</evidence>
<keyword evidence="3" id="KW-0805">Transcription regulation</keyword>
<dbReference type="Pfam" id="PF03861">
    <property type="entry name" value="ANTAR"/>
    <property type="match status" value="1"/>
</dbReference>
<reference evidence="7" key="1">
    <citation type="submission" date="2021-01" db="EMBL/GenBank/DDBJ databases">
        <title>Whole genome shotgun sequence of Virgisporangium ochraceum NBRC 16418.</title>
        <authorList>
            <person name="Komaki H."/>
            <person name="Tamura T."/>
        </authorList>
    </citation>
    <scope>NUCLEOTIDE SEQUENCE</scope>
    <source>
        <strain evidence="7">NBRC 16418</strain>
    </source>
</reference>
<dbReference type="InterPro" id="IPR011006">
    <property type="entry name" value="CheY-like_superfamily"/>
</dbReference>
<dbReference type="GO" id="GO:0016301">
    <property type="term" value="F:kinase activity"/>
    <property type="evidence" value="ECO:0007669"/>
    <property type="project" value="UniProtKB-KW"/>
</dbReference>
<dbReference type="InterPro" id="IPR005561">
    <property type="entry name" value="ANTAR"/>
</dbReference>
<dbReference type="InterPro" id="IPR003018">
    <property type="entry name" value="GAF"/>
</dbReference>
<name>A0A8J4A3P2_9ACTN</name>
<evidence type="ECO:0000313" key="8">
    <source>
        <dbReference type="Proteomes" id="UP000635606"/>
    </source>
</evidence>
<dbReference type="InterPro" id="IPR036388">
    <property type="entry name" value="WH-like_DNA-bd_sf"/>
</dbReference>
<dbReference type="Pfam" id="PF13185">
    <property type="entry name" value="GAF_2"/>
    <property type="match status" value="1"/>
</dbReference>
<organism evidence="7 8">
    <name type="scientific">Virgisporangium ochraceum</name>
    <dbReference type="NCBI Taxonomy" id="65505"/>
    <lineage>
        <taxon>Bacteria</taxon>
        <taxon>Bacillati</taxon>
        <taxon>Actinomycetota</taxon>
        <taxon>Actinomycetes</taxon>
        <taxon>Micromonosporales</taxon>
        <taxon>Micromonosporaceae</taxon>
        <taxon>Virgisporangium</taxon>
    </lineage>
</organism>
<evidence type="ECO:0000256" key="1">
    <source>
        <dbReference type="ARBA" id="ARBA00022679"/>
    </source>
</evidence>